<dbReference type="InterPro" id="IPR050229">
    <property type="entry name" value="GlpE_sulfurtransferase"/>
</dbReference>
<dbReference type="SMART" id="SM00450">
    <property type="entry name" value="RHOD"/>
    <property type="match status" value="1"/>
</dbReference>
<dbReference type="GO" id="GO:0016740">
    <property type="term" value="F:transferase activity"/>
    <property type="evidence" value="ECO:0007669"/>
    <property type="project" value="UniProtKB-KW"/>
</dbReference>
<proteinExistence type="predicted"/>
<organism evidence="2 3">
    <name type="scientific">Jiulongibacter sediminis</name>
    <dbReference type="NCBI Taxonomy" id="1605367"/>
    <lineage>
        <taxon>Bacteria</taxon>
        <taxon>Pseudomonadati</taxon>
        <taxon>Bacteroidota</taxon>
        <taxon>Cytophagia</taxon>
        <taxon>Cytophagales</taxon>
        <taxon>Leadbetterellaceae</taxon>
        <taxon>Jiulongibacter</taxon>
    </lineage>
</organism>
<dbReference type="CDD" id="cd00158">
    <property type="entry name" value="RHOD"/>
    <property type="match status" value="1"/>
</dbReference>
<evidence type="ECO:0000313" key="3">
    <source>
        <dbReference type="Proteomes" id="UP000050454"/>
    </source>
</evidence>
<dbReference type="EMBL" id="LGTQ01000005">
    <property type="protein sequence ID" value="KPM49419.1"/>
    <property type="molecule type" value="Genomic_DNA"/>
</dbReference>
<reference evidence="2" key="1">
    <citation type="submission" date="2015-07" db="EMBL/GenBank/DDBJ databases">
        <title>The draft genome sequence of Leadbetterella sp. JN14-9.</title>
        <authorList>
            <person name="Liu Y."/>
            <person name="Du J."/>
            <person name="Shao Z."/>
        </authorList>
    </citation>
    <scope>NUCLEOTIDE SEQUENCE [LARGE SCALE GENOMIC DNA]</scope>
    <source>
        <strain evidence="2">JN14-9</strain>
    </source>
</reference>
<feature type="domain" description="Rhodanese" evidence="1">
    <location>
        <begin position="8"/>
        <end position="78"/>
    </location>
</feature>
<gene>
    <name evidence="2" type="ORF">AFM12_02035</name>
</gene>
<comment type="caution">
    <text evidence="2">The sequence shown here is derived from an EMBL/GenBank/DDBJ whole genome shotgun (WGS) entry which is preliminary data.</text>
</comment>
<dbReference type="PROSITE" id="PS50206">
    <property type="entry name" value="RHODANESE_3"/>
    <property type="match status" value="1"/>
</dbReference>
<protein>
    <submittedName>
        <fullName evidence="2">Sulfurtransferase</fullName>
    </submittedName>
</protein>
<dbReference type="SUPFAM" id="SSF52821">
    <property type="entry name" value="Rhodanese/Cell cycle control phosphatase"/>
    <property type="match status" value="1"/>
</dbReference>
<dbReference type="AlphaFoldDB" id="A0A0P7C510"/>
<accession>A0A0P7C510</accession>
<dbReference type="InterPro" id="IPR001763">
    <property type="entry name" value="Rhodanese-like_dom"/>
</dbReference>
<dbReference type="Gene3D" id="3.40.250.10">
    <property type="entry name" value="Rhodanese-like domain"/>
    <property type="match status" value="1"/>
</dbReference>
<keyword evidence="3" id="KW-1185">Reference proteome</keyword>
<evidence type="ECO:0000259" key="1">
    <source>
        <dbReference type="PROSITE" id="PS50206"/>
    </source>
</evidence>
<dbReference type="STRING" id="1605367.AFM12_02035"/>
<evidence type="ECO:0000313" key="2">
    <source>
        <dbReference type="EMBL" id="KPM49419.1"/>
    </source>
</evidence>
<name>A0A0P7C510_9BACT</name>
<dbReference type="RefSeq" id="WP_055143610.1">
    <property type="nucleotide sequence ID" value="NZ_JXSZ01000005.1"/>
</dbReference>
<dbReference type="PATRIC" id="fig|1605367.3.peg.1749"/>
<sequence>MNVKELIEQNRGTIVDVRTLGEFQGGHVAGSKNIPLNEVPSRVEEFRSLEAPIILCCASGNRSGQATGYLSAQGIECVNGGSWLDVNYYQSQCLSN</sequence>
<keyword evidence="2" id="KW-0808">Transferase</keyword>
<dbReference type="PANTHER" id="PTHR43031">
    <property type="entry name" value="FAD-DEPENDENT OXIDOREDUCTASE"/>
    <property type="match status" value="1"/>
</dbReference>
<dbReference type="OrthoDB" id="9808735at2"/>
<dbReference type="Proteomes" id="UP000050454">
    <property type="component" value="Unassembled WGS sequence"/>
</dbReference>
<dbReference type="PANTHER" id="PTHR43031:SF18">
    <property type="entry name" value="RHODANESE-RELATED SULFURTRANSFERASES"/>
    <property type="match status" value="1"/>
</dbReference>
<dbReference type="InterPro" id="IPR036873">
    <property type="entry name" value="Rhodanese-like_dom_sf"/>
</dbReference>
<dbReference type="Pfam" id="PF00581">
    <property type="entry name" value="Rhodanese"/>
    <property type="match status" value="1"/>
</dbReference>